<accession>A0A4V3E1U8</accession>
<keyword evidence="1" id="KW-0812">Transmembrane</keyword>
<keyword evidence="1" id="KW-1133">Transmembrane helix</keyword>
<name>A0A4V3E1U8_9FLAO</name>
<keyword evidence="1" id="KW-0472">Membrane</keyword>
<dbReference type="PANTHER" id="PTHR37464">
    <property type="entry name" value="BLL2463 PROTEIN"/>
    <property type="match status" value="1"/>
</dbReference>
<dbReference type="NCBIfam" id="TIGR02226">
    <property type="entry name" value="two_anch"/>
    <property type="match status" value="1"/>
</dbReference>
<reference evidence="3 4" key="1">
    <citation type="submission" date="2019-03" db="EMBL/GenBank/DDBJ databases">
        <title>Genomic Encyclopedia of Type Strains, Phase III (KMG-III): the genomes of soil and plant-associated and newly described type strains.</title>
        <authorList>
            <person name="Whitman W."/>
        </authorList>
    </citation>
    <scope>NUCLEOTIDE SEQUENCE [LARGE SCALE GENOMIC DNA]</scope>
    <source>
        <strain evidence="3 4">CECT 8455</strain>
    </source>
</reference>
<dbReference type="RefSeq" id="WP_133673201.1">
    <property type="nucleotide sequence ID" value="NZ_SNZW01000015.1"/>
</dbReference>
<dbReference type="InterPro" id="IPR024163">
    <property type="entry name" value="Aerotolerance_reg_N"/>
</dbReference>
<evidence type="ECO:0000313" key="4">
    <source>
        <dbReference type="Proteomes" id="UP000295274"/>
    </source>
</evidence>
<evidence type="ECO:0000259" key="2">
    <source>
        <dbReference type="Pfam" id="PF07584"/>
    </source>
</evidence>
<dbReference type="EMBL" id="SNZW01000015">
    <property type="protein sequence ID" value="TDS14158.1"/>
    <property type="molecule type" value="Genomic_DNA"/>
</dbReference>
<sequence length="431" mass="49018">MSFAHPSYLWALLGLLVPIAIHLWSKKEAKTIKIGSVQLLSESKSKQSSSIQLNEWWLLLLRIGIISLLVVLLAKPQWYSKVSNKTLTYIVEPKLAQHLSFTSRFNELDESQEIRLFKNGLPLIENEEQTINEHDVQDYWALASEMDGLHTDSIVVFTTGLASGLKGARPETKHHINWIVIDYALSKDQPLLAYKKDDGLQLYTARSASEETKISNKLITLGNEYALNGQGDSLLISKDGASKSVPVFTQDPIEVSIVYSDSLTADKTYVEAALKALSVYLDREIMVETKSDIEDFIKEEADVVIWLSNKYYPKTDQKLFVWKEDAMAQSIITVGEDDSRFYLTKHINSENAVSERLTEKLLGVLDVNSEVERLLEEVDHRSVTASELETTFTPSKEKQKQLASWNVNPYLWLVLFVLLLVERFVAYKRKQ</sequence>
<dbReference type="Pfam" id="PF07584">
    <property type="entry name" value="BatA"/>
    <property type="match status" value="1"/>
</dbReference>
<protein>
    <submittedName>
        <fullName evidence="3">Putative membrane protein (TIGR02226 family)</fullName>
    </submittedName>
</protein>
<evidence type="ECO:0000313" key="3">
    <source>
        <dbReference type="EMBL" id="TDS14158.1"/>
    </source>
</evidence>
<gene>
    <name evidence="3" type="ORF">DFQ03_2229</name>
</gene>
<proteinExistence type="predicted"/>
<dbReference type="PANTHER" id="PTHR37464:SF1">
    <property type="entry name" value="BLL2463 PROTEIN"/>
    <property type="match status" value="1"/>
</dbReference>
<dbReference type="Proteomes" id="UP000295274">
    <property type="component" value="Unassembled WGS sequence"/>
</dbReference>
<dbReference type="AlphaFoldDB" id="A0A4V3E1U8"/>
<dbReference type="OrthoDB" id="890881at2"/>
<feature type="transmembrane region" description="Helical" evidence="1">
    <location>
        <begin position="409"/>
        <end position="426"/>
    </location>
</feature>
<comment type="caution">
    <text evidence="3">The sequence shown here is derived from an EMBL/GenBank/DDBJ whole genome shotgun (WGS) entry which is preliminary data.</text>
</comment>
<organism evidence="3 4">
    <name type="scientific">Maribacter caenipelagi</name>
    <dbReference type="NCBI Taxonomy" id="1447781"/>
    <lineage>
        <taxon>Bacteria</taxon>
        <taxon>Pseudomonadati</taxon>
        <taxon>Bacteroidota</taxon>
        <taxon>Flavobacteriia</taxon>
        <taxon>Flavobacteriales</taxon>
        <taxon>Flavobacteriaceae</taxon>
        <taxon>Maribacter</taxon>
    </lineage>
</organism>
<keyword evidence="4" id="KW-1185">Reference proteome</keyword>
<feature type="transmembrane region" description="Helical" evidence="1">
    <location>
        <begin position="6"/>
        <end position="24"/>
    </location>
</feature>
<evidence type="ECO:0000256" key="1">
    <source>
        <dbReference type="SAM" id="Phobius"/>
    </source>
</evidence>
<dbReference type="InterPro" id="IPR011933">
    <property type="entry name" value="Double_TM_dom"/>
</dbReference>
<feature type="transmembrane region" description="Helical" evidence="1">
    <location>
        <begin position="56"/>
        <end position="74"/>
    </location>
</feature>
<feature type="domain" description="Aerotolerance regulator N-terminal" evidence="2">
    <location>
        <begin position="1"/>
        <end position="76"/>
    </location>
</feature>